<protein>
    <submittedName>
        <fullName evidence="2">Uncharacterized protein</fullName>
    </submittedName>
</protein>
<feature type="region of interest" description="Disordered" evidence="1">
    <location>
        <begin position="1"/>
        <end position="35"/>
    </location>
</feature>
<proteinExistence type="predicted"/>
<keyword evidence="3" id="KW-1185">Reference proteome</keyword>
<dbReference type="EMBL" id="JANPWB010000008">
    <property type="protein sequence ID" value="KAJ1165212.1"/>
    <property type="molecule type" value="Genomic_DNA"/>
</dbReference>
<sequence length="115" mass="12601">MPPPKPKIGADLQKPPTPRPAPQPTEDASSRLSRDRRLNWERSHLGTRAILKPCSVQHSLLGGRLLVSLTGVFPFTVWLPWGRRVASAARNTASKLHVFLNASVPNLDAGHEKGD</sequence>
<reference evidence="2" key="1">
    <citation type="journal article" date="2022" name="bioRxiv">
        <title>Sequencing and chromosome-scale assembly of the giantPleurodeles waltlgenome.</title>
        <authorList>
            <person name="Brown T."/>
            <person name="Elewa A."/>
            <person name="Iarovenko S."/>
            <person name="Subramanian E."/>
            <person name="Araus A.J."/>
            <person name="Petzold A."/>
            <person name="Susuki M."/>
            <person name="Suzuki K.-i.T."/>
            <person name="Hayashi T."/>
            <person name="Toyoda A."/>
            <person name="Oliveira C."/>
            <person name="Osipova E."/>
            <person name="Leigh N.D."/>
            <person name="Simon A."/>
            <person name="Yun M.H."/>
        </authorList>
    </citation>
    <scope>NUCLEOTIDE SEQUENCE</scope>
    <source>
        <strain evidence="2">20211129_DDA</strain>
        <tissue evidence="2">Liver</tissue>
    </source>
</reference>
<gene>
    <name evidence="2" type="ORF">NDU88_005640</name>
</gene>
<evidence type="ECO:0000313" key="3">
    <source>
        <dbReference type="Proteomes" id="UP001066276"/>
    </source>
</evidence>
<dbReference type="AlphaFoldDB" id="A0AAV7SMH5"/>
<evidence type="ECO:0000313" key="2">
    <source>
        <dbReference type="EMBL" id="KAJ1165212.1"/>
    </source>
</evidence>
<evidence type="ECO:0000256" key="1">
    <source>
        <dbReference type="SAM" id="MobiDB-lite"/>
    </source>
</evidence>
<dbReference type="Proteomes" id="UP001066276">
    <property type="component" value="Chromosome 4_2"/>
</dbReference>
<name>A0AAV7SMH5_PLEWA</name>
<accession>A0AAV7SMH5</accession>
<comment type="caution">
    <text evidence="2">The sequence shown here is derived from an EMBL/GenBank/DDBJ whole genome shotgun (WGS) entry which is preliminary data.</text>
</comment>
<organism evidence="2 3">
    <name type="scientific">Pleurodeles waltl</name>
    <name type="common">Iberian ribbed newt</name>
    <dbReference type="NCBI Taxonomy" id="8319"/>
    <lineage>
        <taxon>Eukaryota</taxon>
        <taxon>Metazoa</taxon>
        <taxon>Chordata</taxon>
        <taxon>Craniata</taxon>
        <taxon>Vertebrata</taxon>
        <taxon>Euteleostomi</taxon>
        <taxon>Amphibia</taxon>
        <taxon>Batrachia</taxon>
        <taxon>Caudata</taxon>
        <taxon>Salamandroidea</taxon>
        <taxon>Salamandridae</taxon>
        <taxon>Pleurodelinae</taxon>
        <taxon>Pleurodeles</taxon>
    </lineage>
</organism>